<dbReference type="AlphaFoldDB" id="A0AB34J3H7"/>
<evidence type="ECO:0008006" key="3">
    <source>
        <dbReference type="Google" id="ProtNLM"/>
    </source>
</evidence>
<dbReference type="CDD" id="cd09487">
    <property type="entry name" value="SAM_superfamily"/>
    <property type="match status" value="1"/>
</dbReference>
<proteinExistence type="predicted"/>
<accession>A0AB34J3H7</accession>
<sequence length="339" mass="36768">MEGFLESAGLQRLSEQLSGKLSLSDALELLDEGRPKLMEKLKELGVTKPPDKQAFCKAVANGRREIFGTGKPIVVCTYSAGVTPKVGRDIMQPLLNACKQLGLTDQVVLDHHNEPPYDACKTHSEYIMRLRDTVIGQDPERGSRPWILLAHSHGSVAAYSLARLLGPKVRHVCILCRRAPTVELLHDVFGVATCEEIEAMPMREFAQTLGSVYANPTLLAMTRGEDVSKWSASAQETVKIAQSQYMAHAGLCSAVDIAKEIGERGSLSPDALIHAPILVVTTPQETEKGETAAKAAPWAELTSAKCSMEQVDAAHMEVPAHASTIQLVVDALKPYAPEQ</sequence>
<dbReference type="InterPro" id="IPR029058">
    <property type="entry name" value="AB_hydrolase_fold"/>
</dbReference>
<organism evidence="1 2">
    <name type="scientific">Prymnesium parvum</name>
    <name type="common">Toxic golden alga</name>
    <dbReference type="NCBI Taxonomy" id="97485"/>
    <lineage>
        <taxon>Eukaryota</taxon>
        <taxon>Haptista</taxon>
        <taxon>Haptophyta</taxon>
        <taxon>Prymnesiophyceae</taxon>
        <taxon>Prymnesiales</taxon>
        <taxon>Prymnesiaceae</taxon>
        <taxon>Prymnesium</taxon>
    </lineage>
</organism>
<comment type="caution">
    <text evidence="1">The sequence shown here is derived from an EMBL/GenBank/DDBJ whole genome shotgun (WGS) entry which is preliminary data.</text>
</comment>
<dbReference type="Proteomes" id="UP001515480">
    <property type="component" value="Unassembled WGS sequence"/>
</dbReference>
<evidence type="ECO:0000313" key="2">
    <source>
        <dbReference type="Proteomes" id="UP001515480"/>
    </source>
</evidence>
<keyword evidence="2" id="KW-1185">Reference proteome</keyword>
<protein>
    <recommendedName>
        <fullName evidence="3">AB hydrolase-1 domain-containing protein</fullName>
    </recommendedName>
</protein>
<gene>
    <name evidence="1" type="ORF">AB1Y20_006022</name>
</gene>
<dbReference type="SUPFAM" id="SSF53474">
    <property type="entry name" value="alpha/beta-Hydrolases"/>
    <property type="match status" value="1"/>
</dbReference>
<dbReference type="EMBL" id="JBGBPQ010000014">
    <property type="protein sequence ID" value="KAL1511208.1"/>
    <property type="molecule type" value="Genomic_DNA"/>
</dbReference>
<name>A0AB34J3H7_PRYPA</name>
<reference evidence="1 2" key="1">
    <citation type="journal article" date="2024" name="Science">
        <title>Giant polyketide synthase enzymes in the biosynthesis of giant marine polyether toxins.</title>
        <authorList>
            <person name="Fallon T.R."/>
            <person name="Shende V.V."/>
            <person name="Wierzbicki I.H."/>
            <person name="Pendleton A.L."/>
            <person name="Watervoot N.F."/>
            <person name="Auber R.P."/>
            <person name="Gonzalez D.J."/>
            <person name="Wisecaver J.H."/>
            <person name="Moore B.S."/>
        </authorList>
    </citation>
    <scope>NUCLEOTIDE SEQUENCE [LARGE SCALE GENOMIC DNA]</scope>
    <source>
        <strain evidence="1 2">12B1</strain>
    </source>
</reference>
<dbReference type="Gene3D" id="3.40.50.1820">
    <property type="entry name" value="alpha/beta hydrolase"/>
    <property type="match status" value="1"/>
</dbReference>
<evidence type="ECO:0000313" key="1">
    <source>
        <dbReference type="EMBL" id="KAL1511208.1"/>
    </source>
</evidence>